<keyword evidence="5" id="KW-1185">Reference proteome</keyword>
<name>A0AAD7FE37_9AGAR</name>
<feature type="compositionally biased region" description="Pro residues" evidence="1">
    <location>
        <begin position="70"/>
        <end position="84"/>
    </location>
</feature>
<keyword evidence="2" id="KW-0472">Membrane</keyword>
<dbReference type="Proteomes" id="UP001221142">
    <property type="component" value="Unassembled WGS sequence"/>
</dbReference>
<reference evidence="4" key="1">
    <citation type="submission" date="2023-03" db="EMBL/GenBank/DDBJ databases">
        <title>Massive genome expansion in bonnet fungi (Mycena s.s.) driven by repeated elements and novel gene families across ecological guilds.</title>
        <authorList>
            <consortium name="Lawrence Berkeley National Laboratory"/>
            <person name="Harder C.B."/>
            <person name="Miyauchi S."/>
            <person name="Viragh M."/>
            <person name="Kuo A."/>
            <person name="Thoen E."/>
            <person name="Andreopoulos B."/>
            <person name="Lu D."/>
            <person name="Skrede I."/>
            <person name="Drula E."/>
            <person name="Henrissat B."/>
            <person name="Morin E."/>
            <person name="Kohler A."/>
            <person name="Barry K."/>
            <person name="LaButti K."/>
            <person name="Morin E."/>
            <person name="Salamov A."/>
            <person name="Lipzen A."/>
            <person name="Mereny Z."/>
            <person name="Hegedus B."/>
            <person name="Baldrian P."/>
            <person name="Stursova M."/>
            <person name="Weitz H."/>
            <person name="Taylor A."/>
            <person name="Grigoriev I.V."/>
            <person name="Nagy L.G."/>
            <person name="Martin F."/>
            <person name="Kauserud H."/>
        </authorList>
    </citation>
    <scope>NUCLEOTIDE SEQUENCE</scope>
    <source>
        <strain evidence="4">9284</strain>
    </source>
</reference>
<accession>A0AAD7FE37</accession>
<dbReference type="EMBL" id="JARKIF010000019">
    <property type="protein sequence ID" value="KAJ7618557.1"/>
    <property type="molecule type" value="Genomic_DNA"/>
</dbReference>
<comment type="caution">
    <text evidence="4">The sequence shown here is derived from an EMBL/GenBank/DDBJ whole genome shotgun (WGS) entry which is preliminary data.</text>
</comment>
<protein>
    <submittedName>
        <fullName evidence="4">Uncharacterized protein</fullName>
    </submittedName>
</protein>
<evidence type="ECO:0000256" key="1">
    <source>
        <dbReference type="SAM" id="MobiDB-lite"/>
    </source>
</evidence>
<feature type="compositionally biased region" description="Low complexity" evidence="1">
    <location>
        <begin position="85"/>
        <end position="94"/>
    </location>
</feature>
<organism evidence="4 5">
    <name type="scientific">Roridomyces roridus</name>
    <dbReference type="NCBI Taxonomy" id="1738132"/>
    <lineage>
        <taxon>Eukaryota</taxon>
        <taxon>Fungi</taxon>
        <taxon>Dikarya</taxon>
        <taxon>Basidiomycota</taxon>
        <taxon>Agaricomycotina</taxon>
        <taxon>Agaricomycetes</taxon>
        <taxon>Agaricomycetidae</taxon>
        <taxon>Agaricales</taxon>
        <taxon>Marasmiineae</taxon>
        <taxon>Mycenaceae</taxon>
        <taxon>Roridomyces</taxon>
    </lineage>
</organism>
<gene>
    <name evidence="4" type="ORF">FB45DRAFT_1007338</name>
</gene>
<evidence type="ECO:0000256" key="3">
    <source>
        <dbReference type="SAM" id="SignalP"/>
    </source>
</evidence>
<sequence length="454" mass="49481">MHAFRLVLALMGPIFTQIAIYWRSPEEAMALHLRTLDTARHLMPSITLSLQSNRIWTLPADPQLAEPLPAQSPFPAPAPSPAPSLSPAAIPASASSPNDFEAQISELYRLRALIDSGALIPRDSCPSTTDAAAANGPREWWAKLAVVLLLLCFLCLVILAYAKNAEGEGDKKAGVSFLARLTAVFRGHQTTKKHHTCPPRAAALERPLPLAATDNDLSSADPIVLADRAFCGLADGWPALTIDERVSALRHLMEHARPSIQHNFLLDGQFRPPTVLPHTPNSWTASGAQISLIQLRSVWDLLCDDDQTAVVDFFTNGHVPQELTKSKRAPRAVLDNADWVALKRYLDGLVGGWQSLPRMRRVRIVDRLRQLSLASARNLLNVDGTFYRPMASSPVVLDREAAVCAAAAANRLEGMWGSLCEEQQVEIVRFLHQHAHETGARLSELGPVAGGSAV</sequence>
<keyword evidence="2" id="KW-1133">Transmembrane helix</keyword>
<evidence type="ECO:0000313" key="4">
    <source>
        <dbReference type="EMBL" id="KAJ7618557.1"/>
    </source>
</evidence>
<dbReference type="AlphaFoldDB" id="A0AAD7FE37"/>
<proteinExistence type="predicted"/>
<feature type="signal peptide" evidence="3">
    <location>
        <begin position="1"/>
        <end position="16"/>
    </location>
</feature>
<evidence type="ECO:0000313" key="5">
    <source>
        <dbReference type="Proteomes" id="UP001221142"/>
    </source>
</evidence>
<feature type="region of interest" description="Disordered" evidence="1">
    <location>
        <begin position="68"/>
        <end position="94"/>
    </location>
</feature>
<feature type="chain" id="PRO_5042098293" evidence="3">
    <location>
        <begin position="17"/>
        <end position="454"/>
    </location>
</feature>
<evidence type="ECO:0000256" key="2">
    <source>
        <dbReference type="SAM" id="Phobius"/>
    </source>
</evidence>
<keyword evidence="3" id="KW-0732">Signal</keyword>
<keyword evidence="2" id="KW-0812">Transmembrane</keyword>
<feature type="transmembrane region" description="Helical" evidence="2">
    <location>
        <begin position="144"/>
        <end position="162"/>
    </location>
</feature>